<dbReference type="Pfam" id="PF14111">
    <property type="entry name" value="DUF4283"/>
    <property type="match status" value="1"/>
</dbReference>
<feature type="domain" description="AP2/ERF" evidence="11">
    <location>
        <begin position="1851"/>
        <end position="1909"/>
    </location>
</feature>
<comment type="similarity">
    <text evidence="7">Belongs to the AP2/ERF transcription factor family. AP2 subfamily.</text>
</comment>
<dbReference type="PROSITE" id="PS51032">
    <property type="entry name" value="AP2_ERF"/>
    <property type="match status" value="2"/>
</dbReference>
<feature type="coiled-coil region" evidence="8">
    <location>
        <begin position="693"/>
        <end position="735"/>
    </location>
</feature>
<proteinExistence type="inferred from homology"/>
<dbReference type="PANTHER" id="PTHR32467">
    <property type="entry name" value="AP2-LIKE ETHYLENE-RESPONSIVE TRANSCRIPTION FACTOR"/>
    <property type="match status" value="1"/>
</dbReference>
<keyword evidence="2" id="KW-0677">Repeat</keyword>
<evidence type="ECO:0000256" key="5">
    <source>
        <dbReference type="ARBA" id="ARBA00023163"/>
    </source>
</evidence>
<feature type="region of interest" description="Disordered" evidence="9">
    <location>
        <begin position="472"/>
        <end position="505"/>
    </location>
</feature>
<dbReference type="EMBL" id="JAEFBK010000008">
    <property type="protein sequence ID" value="KAG7578058.1"/>
    <property type="molecule type" value="Genomic_DNA"/>
</dbReference>
<dbReference type="InterPro" id="IPR005135">
    <property type="entry name" value="Endo/exonuclease/phosphatase"/>
</dbReference>
<evidence type="ECO:0000313" key="12">
    <source>
        <dbReference type="EMBL" id="KAG7578058.1"/>
    </source>
</evidence>
<keyword evidence="6" id="KW-0539">Nucleus</keyword>
<evidence type="ECO:0000313" key="13">
    <source>
        <dbReference type="Proteomes" id="UP000694240"/>
    </source>
</evidence>
<dbReference type="Pfam" id="PF03372">
    <property type="entry name" value="Exo_endo_phos"/>
    <property type="match status" value="1"/>
</dbReference>
<dbReference type="PROSITE" id="PS50878">
    <property type="entry name" value="RT_POL"/>
    <property type="match status" value="1"/>
</dbReference>
<feature type="region of interest" description="Disordered" evidence="9">
    <location>
        <begin position="1"/>
        <end position="74"/>
    </location>
</feature>
<dbReference type="InterPro" id="IPR026960">
    <property type="entry name" value="RVT-Znf"/>
</dbReference>
<dbReference type="SMART" id="SM00380">
    <property type="entry name" value="AP2"/>
    <property type="match status" value="2"/>
</dbReference>
<evidence type="ECO:0000256" key="2">
    <source>
        <dbReference type="ARBA" id="ARBA00022737"/>
    </source>
</evidence>
<evidence type="ECO:0000256" key="3">
    <source>
        <dbReference type="ARBA" id="ARBA00023015"/>
    </source>
</evidence>
<dbReference type="Proteomes" id="UP000694240">
    <property type="component" value="Chromosome 8"/>
</dbReference>
<keyword evidence="3" id="KW-0805">Transcription regulation</keyword>
<dbReference type="GO" id="GO:0008270">
    <property type="term" value="F:zinc ion binding"/>
    <property type="evidence" value="ECO:0007669"/>
    <property type="project" value="InterPro"/>
</dbReference>
<evidence type="ECO:0000259" key="11">
    <source>
        <dbReference type="PROSITE" id="PS51032"/>
    </source>
</evidence>
<dbReference type="FunFam" id="3.30.730.10:FF:000003">
    <property type="entry name" value="AP2-like ethylene-responsive transcription factor ANT"/>
    <property type="match status" value="1"/>
</dbReference>
<keyword evidence="5" id="KW-0804">Transcription</keyword>
<dbReference type="SMART" id="SM00343">
    <property type="entry name" value="ZnF_C2HC"/>
    <property type="match status" value="2"/>
</dbReference>
<dbReference type="GO" id="GO:0003824">
    <property type="term" value="F:catalytic activity"/>
    <property type="evidence" value="ECO:0007669"/>
    <property type="project" value="InterPro"/>
</dbReference>
<feature type="compositionally biased region" description="Polar residues" evidence="9">
    <location>
        <begin position="444"/>
        <end position="455"/>
    </location>
</feature>
<feature type="compositionally biased region" description="Low complexity" evidence="9">
    <location>
        <begin position="50"/>
        <end position="63"/>
    </location>
</feature>
<dbReference type="Pfam" id="PF00078">
    <property type="entry name" value="RVT_1"/>
    <property type="match status" value="1"/>
</dbReference>
<dbReference type="InterPro" id="IPR001471">
    <property type="entry name" value="AP2/ERF_dom"/>
</dbReference>
<protein>
    <submittedName>
        <fullName evidence="12">Zinc finger CCHC-type superfamily</fullName>
    </submittedName>
</protein>
<dbReference type="GO" id="GO:0005634">
    <property type="term" value="C:nucleus"/>
    <property type="evidence" value="ECO:0007669"/>
    <property type="project" value="UniProtKB-SubCell"/>
</dbReference>
<dbReference type="CDD" id="cd01650">
    <property type="entry name" value="RT_nLTR_like"/>
    <property type="match status" value="1"/>
</dbReference>
<comment type="caution">
    <text evidence="12">The sequence shown here is derived from an EMBL/GenBank/DDBJ whole genome shotgun (WGS) entry which is preliminary data.</text>
</comment>
<feature type="compositionally biased region" description="Polar residues" evidence="9">
    <location>
        <begin position="2121"/>
        <end position="2130"/>
    </location>
</feature>
<evidence type="ECO:0000256" key="1">
    <source>
        <dbReference type="ARBA" id="ARBA00004123"/>
    </source>
</evidence>
<dbReference type="CDD" id="cd00018">
    <property type="entry name" value="AP2"/>
    <property type="match status" value="2"/>
</dbReference>
<reference evidence="12 13" key="1">
    <citation type="submission" date="2020-12" db="EMBL/GenBank/DDBJ databases">
        <title>Concerted genomic and epigenomic changes stabilize Arabidopsis allopolyploids.</title>
        <authorList>
            <person name="Chen Z."/>
        </authorList>
    </citation>
    <scope>NUCLEOTIDE SEQUENCE [LARGE SCALE GENOMIC DNA]</scope>
    <source>
        <strain evidence="12">Allo738</strain>
        <tissue evidence="12">Leaf</tissue>
    </source>
</reference>
<dbReference type="Pfam" id="PF13966">
    <property type="entry name" value="zf-RVT"/>
    <property type="match status" value="1"/>
</dbReference>
<accession>A0A8T2AV56</accession>
<sequence>MGKQKRLKGSSGAKSSPPKGDSPSSSSASASSDVKQPSPIPAVVRSIPQSNASAPALSSGSASTPPPKPRSGSGMEILVENDVTLVATTVPTSAPSNPSPAPGNPSNGLIPSSISAQAAPILVDAANPEVSDNISTDKDDTWCDLFRVTSKRLQKKGTSFKLPSGESCVKIPDSVIEKHKKSWDSFILGQFYSDPPAQGTIHSIVNGIWSKQFRDITVSKMEGHTFLFRIPNVQTRNRVLNQRLWQIEGQTMFVAKWEPGVVPVKPELTTAPIWLELRHVPFQFFNEDGLERIASLVGIPKFLHPSTANKTNLEVAKVFTIIDPRKPLPEAVNVQFDSGDIRRIEVSSPWMPPICAHCKEVGHSLRKCRAAPILCKGCNSTVHTSEECPRNKAVEVKKTQRRRRSRTPKPVAADGEWVSVNRSKDSSKDNRKILPIVSPAANKPLSTPGLSSPSKQVAPLLTKGKVLDPKAKGKGIIQGASASVSEEDEDSSDIPSSDSEEADNDLEDEVKFTEVLSQRQQRIYASTDAATRQSLWEELVSFSLDSRIEGKAWAVLGDFNQILHPEEHSTHFGLNVDRPIREFRETLLRASLVDLNFRGNSFTWWNKRKSSPIAKKLDRILVNDKWTTLFASSVGLIGDRAFSDHACIGIKLDSAAPKMKKPFRFFNFLLKHQEFLPLICIEWFSINITGSAMFRLSKKLQALKQVIREFSKQNFSDLEKRTAEAHENLIQAQNRMLANPCLTNAETELELQQKWQVLLVAEESFFFQRSRVTWLREGDLNTSYFHKMASIRQSMNHIHFLLDGNGHRIEGQLGIQNHCVDFFLQTLGSVQGEPLFVQDDISNLLIYRCTETQQSSMVKPFSAEEIKEGFFSLPRNKASGPDGYSSEFFRECWPFIGAEVTDAVQEFFNSGKLLKQWNATNLVLIPKIPNASCMSDFRPIACLNTVYKVISKLLASRLKDILQSVIGHSQSAFLPGRLLLENVLLATEIVQGYNKKNIPPSAMLKVDLRKAFDSVRWDFIIATLRAVNFPEQFIGWIHECISTASFSVTVNGHSAGFFRSTQGLRQGDSMSPYLFVLVMEVFSGLLRSRYASGYISHHPRTAELDISHLMFADDVMIFFDGNCSSLHGIYETLEDFAGWSGLHMNREKTQLFHAGLTQIESNALASYGFTPGSLPIRYLGLPLMSRKLRVAEYAPLIEKISARFNSWAVKSLSFAGRLQLIASVISGTVNFWISSFILPLGCIRQIESLCSRFLWAGRIDKKGMVKVKWSQVCLPKKEGGLGLRRYAVWNRTLCLRLIWLLFSSSGSLWVAWHKFHNCSSVTSFWNQSEKISDSWNWKCLLRLRGVAEGFIKCSIGDGKLASFWFDCWTPFGPLIKFIGTQGPRDMRVELNAKVSDVCNDTGWILAAPRSDNVLRLHSHLTSIDLPCETRGSDFFDWVVDQKVCSGFSSPRTWAALRPRAETVDWWDTVWFKGGTPKHAFNFWTANLDRLPTKTRLARWGMQIDTSCGLCSLCPESRDHLFLTCDFALFIWNAVFRRLALPNTFLNSWPSLLSWMRRKNDRSPPTLRKLITHSVIHAIWKQRNNMHHNQNIVLPSVIFKDIDREVKNSITARRRKWNMINPHGGGEVPKVADFLGVSKPDENQSDHLVAYNDSDYYFHTNSLMPSVQSNDVVNVAACDSNTPNNSSYHELQESAHNLQSLTLSMGTTAGNNAVDKASPSETTGDNTSGGALAVVETATPRRALDTFGQRTSIYRGVTRHRWTGRYEAHLWDNSCRREGQSRKGRQGGYDKEDKAARSYDLAALKYWGPSTTTNFPITNYEKEVEEMKHMTRQEFVAAIRRKSSGFSRGASMYRGVTRHHQHGRWQARIGRVAGNKDLYLGTFSTEEEAAEAYDIAAIKFRGLNAVTNFEINRYDVKAILESSTLPIGGGAAKRLKEAQALESSRKREAEMIALGSSFQYGGGSSTGSGSSSSRLQLQPYPLSIQQPLEPFLSLQNNDISHYNNNAHDSSSFNHHSYIQTQLHLHQQTNNYLQQQSSQNSQQLYNAYLHSNPALLHGLVSTSIVDNNNNNGGSGGSYNTAAFLGNHGIGIGSSSTVGSAEEFPTVKTDYDMPSSDGTGGYSGWTSESVQGSNPGGVFTMWNE</sequence>
<dbReference type="PANTHER" id="PTHR32467:SF135">
    <property type="entry name" value="AP2-LIKE ETHYLENE-RESPONSIVE TRANSCRIPTION FACTOR PLT1"/>
    <property type="match status" value="1"/>
</dbReference>
<organism evidence="12 13">
    <name type="scientific">Arabidopsis thaliana x Arabidopsis arenosa</name>
    <dbReference type="NCBI Taxonomy" id="1240361"/>
    <lineage>
        <taxon>Eukaryota</taxon>
        <taxon>Viridiplantae</taxon>
        <taxon>Streptophyta</taxon>
        <taxon>Embryophyta</taxon>
        <taxon>Tracheophyta</taxon>
        <taxon>Spermatophyta</taxon>
        <taxon>Magnoliopsida</taxon>
        <taxon>eudicotyledons</taxon>
        <taxon>Gunneridae</taxon>
        <taxon>Pentapetalae</taxon>
        <taxon>rosids</taxon>
        <taxon>malvids</taxon>
        <taxon>Brassicales</taxon>
        <taxon>Brassicaceae</taxon>
        <taxon>Camelineae</taxon>
        <taxon>Arabidopsis</taxon>
    </lineage>
</organism>
<gene>
    <name evidence="12" type="ORF">ISN45_Aa03g022840</name>
</gene>
<evidence type="ECO:0000256" key="9">
    <source>
        <dbReference type="SAM" id="MobiDB-lite"/>
    </source>
</evidence>
<evidence type="ECO:0000259" key="10">
    <source>
        <dbReference type="PROSITE" id="PS50878"/>
    </source>
</evidence>
<name>A0A8T2AV56_9BRAS</name>
<evidence type="ECO:0000256" key="8">
    <source>
        <dbReference type="SAM" id="Coils"/>
    </source>
</evidence>
<dbReference type="InterPro" id="IPR001878">
    <property type="entry name" value="Znf_CCHC"/>
</dbReference>
<evidence type="ECO:0000256" key="7">
    <source>
        <dbReference type="ARBA" id="ARBA00037973"/>
    </source>
</evidence>
<feature type="compositionally biased region" description="Acidic residues" evidence="9">
    <location>
        <begin position="485"/>
        <end position="505"/>
    </location>
</feature>
<dbReference type="InterPro" id="IPR000477">
    <property type="entry name" value="RT_dom"/>
</dbReference>
<comment type="subcellular location">
    <subcellularLocation>
        <location evidence="1">Nucleus</location>
    </subcellularLocation>
</comment>
<dbReference type="InterPro" id="IPR025558">
    <property type="entry name" value="DUF4283"/>
</dbReference>
<feature type="region of interest" description="Disordered" evidence="9">
    <location>
        <begin position="395"/>
        <end position="457"/>
    </location>
</feature>
<feature type="domain" description="AP2/ERF" evidence="11">
    <location>
        <begin position="1752"/>
        <end position="1815"/>
    </location>
</feature>
<feature type="region of interest" description="Disordered" evidence="9">
    <location>
        <begin position="2104"/>
        <end position="2133"/>
    </location>
</feature>
<dbReference type="GO" id="GO:0003677">
    <property type="term" value="F:DNA binding"/>
    <property type="evidence" value="ECO:0007669"/>
    <property type="project" value="UniProtKB-KW"/>
</dbReference>
<evidence type="ECO:0000256" key="6">
    <source>
        <dbReference type="ARBA" id="ARBA00023242"/>
    </source>
</evidence>
<feature type="compositionally biased region" description="Basic and acidic residues" evidence="9">
    <location>
        <begin position="422"/>
        <end position="432"/>
    </location>
</feature>
<dbReference type="GO" id="GO:0003700">
    <property type="term" value="F:DNA-binding transcription factor activity"/>
    <property type="evidence" value="ECO:0007669"/>
    <property type="project" value="InterPro"/>
</dbReference>
<evidence type="ECO:0000256" key="4">
    <source>
        <dbReference type="ARBA" id="ARBA00023125"/>
    </source>
</evidence>
<keyword evidence="13" id="KW-1185">Reference proteome</keyword>
<feature type="compositionally biased region" description="Low complexity" evidence="9">
    <location>
        <begin position="9"/>
        <end position="33"/>
    </location>
</feature>
<feature type="domain" description="Reverse transcriptase" evidence="10">
    <location>
        <begin position="906"/>
        <end position="1183"/>
    </location>
</feature>
<dbReference type="FunFam" id="3.30.730.10:FF:000002">
    <property type="entry name" value="AP2-like ethylene-responsive transcription factor"/>
    <property type="match status" value="1"/>
</dbReference>
<keyword evidence="4" id="KW-0238">DNA-binding</keyword>
<dbReference type="Pfam" id="PF00847">
    <property type="entry name" value="AP2"/>
    <property type="match status" value="1"/>
</dbReference>
<keyword evidence="8" id="KW-0175">Coiled coil</keyword>